<organism evidence="3 4">
    <name type="scientific">Fusarium albosuccineum</name>
    <dbReference type="NCBI Taxonomy" id="1237068"/>
    <lineage>
        <taxon>Eukaryota</taxon>
        <taxon>Fungi</taxon>
        <taxon>Dikarya</taxon>
        <taxon>Ascomycota</taxon>
        <taxon>Pezizomycotina</taxon>
        <taxon>Sordariomycetes</taxon>
        <taxon>Hypocreomycetidae</taxon>
        <taxon>Hypocreales</taxon>
        <taxon>Nectriaceae</taxon>
        <taxon>Fusarium</taxon>
        <taxon>Fusarium decemcellulare species complex</taxon>
    </lineage>
</organism>
<dbReference type="OrthoDB" id="103349at2759"/>
<reference evidence="3 4" key="1">
    <citation type="submission" date="2020-01" db="EMBL/GenBank/DDBJ databases">
        <title>Identification and distribution of gene clusters putatively required for synthesis of sphingolipid metabolism inhibitors in phylogenetically diverse species of the filamentous fungus Fusarium.</title>
        <authorList>
            <person name="Kim H.-S."/>
            <person name="Busman M."/>
            <person name="Brown D.W."/>
            <person name="Divon H."/>
            <person name="Uhlig S."/>
            <person name="Proctor R.H."/>
        </authorList>
    </citation>
    <scope>NUCLEOTIDE SEQUENCE [LARGE SCALE GENOMIC DNA]</scope>
    <source>
        <strain evidence="3 4">NRRL 20459</strain>
    </source>
</reference>
<feature type="transmembrane region" description="Helical" evidence="1">
    <location>
        <begin position="98"/>
        <end position="117"/>
    </location>
</feature>
<dbReference type="Pfam" id="PF00884">
    <property type="entry name" value="Sulfatase"/>
    <property type="match status" value="1"/>
</dbReference>
<dbReference type="InterPro" id="IPR000917">
    <property type="entry name" value="Sulfatase_N"/>
</dbReference>
<evidence type="ECO:0000313" key="4">
    <source>
        <dbReference type="Proteomes" id="UP000554235"/>
    </source>
</evidence>
<feature type="transmembrane region" description="Helical" evidence="1">
    <location>
        <begin position="138"/>
        <end position="161"/>
    </location>
</feature>
<dbReference type="PANTHER" id="PTHR43751:SF3">
    <property type="entry name" value="SULFATASE N-TERMINAL DOMAIN-CONTAINING PROTEIN"/>
    <property type="match status" value="1"/>
</dbReference>
<dbReference type="AlphaFoldDB" id="A0A8H4KZ57"/>
<evidence type="ECO:0000313" key="3">
    <source>
        <dbReference type="EMBL" id="KAF4458765.1"/>
    </source>
</evidence>
<dbReference type="SUPFAM" id="SSF53649">
    <property type="entry name" value="Alkaline phosphatase-like"/>
    <property type="match status" value="1"/>
</dbReference>
<proteinExistence type="predicted"/>
<comment type="caution">
    <text evidence="3">The sequence shown here is derived from an EMBL/GenBank/DDBJ whole genome shotgun (WGS) entry which is preliminary data.</text>
</comment>
<keyword evidence="1" id="KW-1133">Transmembrane helix</keyword>
<sequence>MLRNLTSSKATLVLARAFLNSIPSRQFFFTFTALVVWSAKIVHIHAHVNAVNKYLLHRWGYSFVAQDVAVLTLIRLILDQWSTNLPTLPRLQLLFLNAIFMLLNAGLAVTSISFYLVAGSEIHLSNISLPTDPSSKALMLSGSLAFTTVICVTVLLSWLLQVPCYSLHGYAAEVVNWTLAVVWRLVRRVLSRRTQYIPVPQPKSDIEHQLESFEDDESWDDSIGGPKQQALLQPRVSLSSALRSAPYIATAVFLLMLLFAALARPSDRSLIFLSWTAALAPLVDFASGPTLQDLPSVYGTGIQRDWDDRSALTNATSFDWLPGDRTLSGFEDWHYGRYHYTADADPLKISNLHEDLVPALKDKLQDIPIKHVILCFLESTRNDVFPIKKDEMIWERLASTFPDGELPRAAQDRLASLTPTANYITGDYDDGFEHDEASKLKRGGIHFTNAHTTGTFTFKSLVGTLCGIGPLLADFNADYSHHIYQPCLAQIFEAMNHLPSFAEQGARTFTTSKWQSYFYSAAALEYDKQHELMLNLGFPEEHLIGQEWLRSSNATHGPVTLPNINAFAFEEDPLLDYFRDVFVNARETDERVFLSHITTTSHHAYKMPSKEEYVPLANGLDMLSRYVNTEGYDDRWLRKILDLLDEQGVANETLIVFVGDHGISMPENDAVSPYYNPSIGIDHVPLVLSHPLLPSFDIHDAVHSSQILPTILDLLLETDSLNNASHRAVSDLVRNYEGQSLIRPLLKSNEKTGQGNWQFVVVNPGRAMVTGRDARHPERHLTVPIIDNVEWRLSNTTADPAEHDSVQGFDFVSFLNSVEQKHGLGVAKWVEEGAFIARWWTEENHKRWRFGPYFDNENDPVGDEASGDQRVV</sequence>
<dbReference type="InterPro" id="IPR017850">
    <property type="entry name" value="Alkaline_phosphatase_core_sf"/>
</dbReference>
<dbReference type="Proteomes" id="UP000554235">
    <property type="component" value="Unassembled WGS sequence"/>
</dbReference>
<keyword evidence="1" id="KW-0472">Membrane</keyword>
<feature type="transmembrane region" description="Helical" evidence="1">
    <location>
        <begin position="58"/>
        <end position="78"/>
    </location>
</feature>
<evidence type="ECO:0000256" key="1">
    <source>
        <dbReference type="SAM" id="Phobius"/>
    </source>
</evidence>
<dbReference type="Gene3D" id="3.40.720.10">
    <property type="entry name" value="Alkaline Phosphatase, subunit A"/>
    <property type="match status" value="1"/>
</dbReference>
<feature type="domain" description="Sulfatase N-terminal" evidence="2">
    <location>
        <begin position="437"/>
        <end position="715"/>
    </location>
</feature>
<protein>
    <submittedName>
        <fullName evidence="3">Lipoteichoic acid synthase yvgj</fullName>
    </submittedName>
</protein>
<feature type="transmembrane region" description="Helical" evidence="1">
    <location>
        <begin position="167"/>
        <end position="186"/>
    </location>
</feature>
<accession>A0A8H4KZ57</accession>
<name>A0A8H4KZ57_9HYPO</name>
<dbReference type="EMBL" id="JAADYS010002355">
    <property type="protein sequence ID" value="KAF4458765.1"/>
    <property type="molecule type" value="Genomic_DNA"/>
</dbReference>
<dbReference type="InterPro" id="IPR052701">
    <property type="entry name" value="GAG_Ulvan_Degrading_Sulfatases"/>
</dbReference>
<dbReference type="PANTHER" id="PTHR43751">
    <property type="entry name" value="SULFATASE"/>
    <property type="match status" value="1"/>
</dbReference>
<keyword evidence="1" id="KW-0812">Transmembrane</keyword>
<evidence type="ECO:0000259" key="2">
    <source>
        <dbReference type="Pfam" id="PF00884"/>
    </source>
</evidence>
<feature type="transmembrane region" description="Helical" evidence="1">
    <location>
        <begin position="27"/>
        <end position="46"/>
    </location>
</feature>
<keyword evidence="4" id="KW-1185">Reference proteome</keyword>
<gene>
    <name evidence="3" type="ORF">FALBO_14490</name>
</gene>
<feature type="transmembrane region" description="Helical" evidence="1">
    <location>
        <begin position="245"/>
        <end position="263"/>
    </location>
</feature>